<feature type="repeat" description="PPR" evidence="3">
    <location>
        <begin position="464"/>
        <end position="498"/>
    </location>
</feature>
<proteinExistence type="inferred from homology"/>
<dbReference type="InterPro" id="IPR002885">
    <property type="entry name" value="PPR_rpt"/>
</dbReference>
<dbReference type="InterPro" id="IPR011990">
    <property type="entry name" value="TPR-like_helical_dom_sf"/>
</dbReference>
<organism evidence="6 7">
    <name type="scientific">Artemisia annua</name>
    <name type="common">Sweet wormwood</name>
    <dbReference type="NCBI Taxonomy" id="35608"/>
    <lineage>
        <taxon>Eukaryota</taxon>
        <taxon>Viridiplantae</taxon>
        <taxon>Streptophyta</taxon>
        <taxon>Embryophyta</taxon>
        <taxon>Tracheophyta</taxon>
        <taxon>Spermatophyta</taxon>
        <taxon>Magnoliopsida</taxon>
        <taxon>eudicotyledons</taxon>
        <taxon>Gunneridae</taxon>
        <taxon>Pentapetalae</taxon>
        <taxon>asterids</taxon>
        <taxon>campanulids</taxon>
        <taxon>Asterales</taxon>
        <taxon>Asteraceae</taxon>
        <taxon>Asteroideae</taxon>
        <taxon>Anthemideae</taxon>
        <taxon>Artemisiinae</taxon>
        <taxon>Artemisia</taxon>
    </lineage>
</organism>
<dbReference type="PANTHER" id="PTHR47938:SF35">
    <property type="entry name" value="PENTATRICOPEPTIDE REPEAT-CONTAINING PROTEIN 4, MITOCHONDRIAL-RELATED"/>
    <property type="match status" value="1"/>
</dbReference>
<feature type="transmembrane region" description="Helical" evidence="5">
    <location>
        <begin position="36"/>
        <end position="62"/>
    </location>
</feature>
<evidence type="ECO:0000256" key="4">
    <source>
        <dbReference type="SAM" id="MobiDB-lite"/>
    </source>
</evidence>
<keyword evidence="5" id="KW-0812">Transmembrane</keyword>
<dbReference type="Pfam" id="PF13812">
    <property type="entry name" value="PPR_3"/>
    <property type="match status" value="1"/>
</dbReference>
<keyword evidence="2" id="KW-0677">Repeat</keyword>
<keyword evidence="5" id="KW-1133">Transmembrane helix</keyword>
<feature type="repeat" description="PPR" evidence="3">
    <location>
        <begin position="569"/>
        <end position="603"/>
    </location>
</feature>
<dbReference type="PANTHER" id="PTHR47938">
    <property type="entry name" value="RESPIRATORY COMPLEX I CHAPERONE (CIA84), PUTATIVE (AFU_ORTHOLOGUE AFUA_2G06020)-RELATED"/>
    <property type="match status" value="1"/>
</dbReference>
<reference evidence="6 7" key="1">
    <citation type="journal article" date="2018" name="Mol. Plant">
        <title>The genome of Artemisia annua provides insight into the evolution of Asteraceae family and artemisinin biosynthesis.</title>
        <authorList>
            <person name="Shen Q."/>
            <person name="Zhang L."/>
            <person name="Liao Z."/>
            <person name="Wang S."/>
            <person name="Yan T."/>
            <person name="Shi P."/>
            <person name="Liu M."/>
            <person name="Fu X."/>
            <person name="Pan Q."/>
            <person name="Wang Y."/>
            <person name="Lv Z."/>
            <person name="Lu X."/>
            <person name="Zhang F."/>
            <person name="Jiang W."/>
            <person name="Ma Y."/>
            <person name="Chen M."/>
            <person name="Hao X."/>
            <person name="Li L."/>
            <person name="Tang Y."/>
            <person name="Lv G."/>
            <person name="Zhou Y."/>
            <person name="Sun X."/>
            <person name="Brodelius P.E."/>
            <person name="Rose J.K.C."/>
            <person name="Tang K."/>
        </authorList>
    </citation>
    <scope>NUCLEOTIDE SEQUENCE [LARGE SCALE GENOMIC DNA]</scope>
    <source>
        <strain evidence="7">cv. Huhao1</strain>
        <tissue evidence="6">Leaf</tissue>
    </source>
</reference>
<evidence type="ECO:0000313" key="6">
    <source>
        <dbReference type="EMBL" id="PWA54706.1"/>
    </source>
</evidence>
<feature type="repeat" description="PPR" evidence="3">
    <location>
        <begin position="604"/>
        <end position="639"/>
    </location>
</feature>
<dbReference type="PROSITE" id="PS51375">
    <property type="entry name" value="PPR"/>
    <property type="match status" value="9"/>
</dbReference>
<gene>
    <name evidence="6" type="ORF">CTI12_AA422120</name>
</gene>
<sequence>MENEEDPVKKLLTEESLMFGEVMRIKGTVDRYQHGVFAYYFAFLNLRSYLLVSVTIAAYVVANNQPQPCVTTTRQYRKRTPQLYDQNSQPTTSNDSVPPMRRTGSFHQFHPELVATGLHKHAPNVKDNALFVSLECLVLFSCWVTGSDDDLPPFMKMNSKWWTCCRLHLKSFYDRIIGVSLEAHHKVEFRFKDQMAQFWIKIRKRSIERYDNFNARSFLLIYGFLNYEVIKNQQNPYHALFFFNWASNPNPNPNNYSHNHFTYIAITDVLVSRNLFSLATDLLECNDKLSDFMVGKLIKAHGDLGHIRWAIRLFERVRVRYSGRCLFSYNAILGVLVRGDRVDLAEKLFYEMVGEGVVKPDVGTCTVMIKGFCKTGRIEDARRVFDEMGGKWNLRSFNTLVSGMCKKGLMDEALDIVERMKGSEDCLPDIVTYTTLIDGYCKIGDLDEAKKCFDEMVRRNVEPNEVTYNALINGLCVCGDVDGAKRMMTKMRLNGLKDTITTHTSLLRGYCIVGRSDEAFNHFKDLISRGMKPDTKAYDVLVNELCKLRKPDDAIDLLREMNGQGIRPRVCSFNKVFKVLVELDQPDRAVVLFNRMPQMGCHPNFLSYNAVICGLVKAKGRTKVVEGLVKDMVTNGYEPDATMYGYLLEGYWDDGNEDMVRRVSQEMADKGFMTNIDTFSAI</sequence>
<comment type="caution">
    <text evidence="6">The sequence shown here is derived from an EMBL/GenBank/DDBJ whole genome shotgun (WGS) entry which is preliminary data.</text>
</comment>
<feature type="repeat" description="PPR" evidence="3">
    <location>
        <begin position="361"/>
        <end position="391"/>
    </location>
</feature>
<feature type="repeat" description="PPR" evidence="3">
    <location>
        <begin position="499"/>
        <end position="533"/>
    </location>
</feature>
<evidence type="ECO:0000256" key="1">
    <source>
        <dbReference type="ARBA" id="ARBA00007626"/>
    </source>
</evidence>
<feature type="compositionally biased region" description="Polar residues" evidence="4">
    <location>
        <begin position="83"/>
        <end position="96"/>
    </location>
</feature>
<keyword evidence="7" id="KW-1185">Reference proteome</keyword>
<dbReference type="Gene3D" id="1.25.40.10">
    <property type="entry name" value="Tetratricopeptide repeat domain"/>
    <property type="match status" value="4"/>
</dbReference>
<feature type="repeat" description="PPR" evidence="3">
    <location>
        <begin position="534"/>
        <end position="568"/>
    </location>
</feature>
<evidence type="ECO:0000256" key="5">
    <source>
        <dbReference type="SAM" id="Phobius"/>
    </source>
</evidence>
<keyword evidence="5" id="KW-0472">Membrane</keyword>
<dbReference type="SUPFAM" id="SSF81901">
    <property type="entry name" value="HCP-like"/>
    <property type="match status" value="1"/>
</dbReference>
<feature type="region of interest" description="Disordered" evidence="4">
    <location>
        <begin position="74"/>
        <end position="100"/>
    </location>
</feature>
<feature type="repeat" description="PPR" evidence="3">
    <location>
        <begin position="429"/>
        <end position="463"/>
    </location>
</feature>
<dbReference type="AlphaFoldDB" id="A0A2U1M0B1"/>
<protein>
    <submittedName>
        <fullName evidence="6">Pentatricopeptide repeat-containing protein</fullName>
    </submittedName>
</protein>
<dbReference type="NCBIfam" id="TIGR00756">
    <property type="entry name" value="PPR"/>
    <property type="match status" value="8"/>
</dbReference>
<name>A0A2U1M0B1_ARTAN</name>
<dbReference type="STRING" id="35608.A0A2U1M0B1"/>
<dbReference type="EMBL" id="PKPP01006987">
    <property type="protein sequence ID" value="PWA54706.1"/>
    <property type="molecule type" value="Genomic_DNA"/>
</dbReference>
<dbReference type="OrthoDB" id="185373at2759"/>
<accession>A0A2U1M0B1</accession>
<dbReference type="GO" id="GO:0003729">
    <property type="term" value="F:mRNA binding"/>
    <property type="evidence" value="ECO:0007669"/>
    <property type="project" value="TreeGrafter"/>
</dbReference>
<dbReference type="Pfam" id="PF12854">
    <property type="entry name" value="PPR_1"/>
    <property type="match status" value="1"/>
</dbReference>
<dbReference type="Pfam" id="PF13041">
    <property type="entry name" value="PPR_2"/>
    <property type="match status" value="4"/>
</dbReference>
<feature type="repeat" description="PPR" evidence="3">
    <location>
        <begin position="393"/>
        <end position="423"/>
    </location>
</feature>
<dbReference type="Proteomes" id="UP000245207">
    <property type="component" value="Unassembled WGS sequence"/>
</dbReference>
<evidence type="ECO:0000256" key="3">
    <source>
        <dbReference type="PROSITE-ProRule" id="PRU00708"/>
    </source>
</evidence>
<evidence type="ECO:0000313" key="7">
    <source>
        <dbReference type="Proteomes" id="UP000245207"/>
    </source>
</evidence>
<evidence type="ECO:0000256" key="2">
    <source>
        <dbReference type="ARBA" id="ARBA00022737"/>
    </source>
</evidence>
<comment type="similarity">
    <text evidence="1">Belongs to the PPR family. P subfamily.</text>
</comment>
<feature type="repeat" description="PPR" evidence="3">
    <location>
        <begin position="325"/>
        <end position="359"/>
    </location>
</feature>